<dbReference type="OrthoDB" id="430207at2759"/>
<evidence type="ECO:0008006" key="9">
    <source>
        <dbReference type="Google" id="ProtNLM"/>
    </source>
</evidence>
<name>A0A0L0HU27_SPIPD</name>
<evidence type="ECO:0000256" key="3">
    <source>
        <dbReference type="ARBA" id="ARBA00022692"/>
    </source>
</evidence>
<dbReference type="AlphaFoldDB" id="A0A0L0HU27"/>
<keyword evidence="4" id="KW-1133">Transmembrane helix</keyword>
<evidence type="ECO:0000256" key="4">
    <source>
        <dbReference type="ARBA" id="ARBA00022989"/>
    </source>
</evidence>
<dbReference type="VEuPathDB" id="FungiDB:SPPG_00149"/>
<comment type="subcellular location">
    <subcellularLocation>
        <location evidence="1">Membrane</location>
        <topology evidence="1">Multi-pass membrane protein</topology>
    </subcellularLocation>
</comment>
<dbReference type="PROSITE" id="PS51257">
    <property type="entry name" value="PROKAR_LIPOPROTEIN"/>
    <property type="match status" value="1"/>
</dbReference>
<dbReference type="GeneID" id="27683895"/>
<dbReference type="STRING" id="645134.A0A0L0HU27"/>
<dbReference type="RefSeq" id="XP_016612459.1">
    <property type="nucleotide sequence ID" value="XM_016748482.1"/>
</dbReference>
<dbReference type="eggNOG" id="KOG1944">
    <property type="taxonomic scope" value="Eukaryota"/>
</dbReference>
<keyword evidence="5" id="KW-0472">Membrane</keyword>
<protein>
    <recommendedName>
        <fullName evidence="9">Protein SYM1</fullName>
    </recommendedName>
</protein>
<evidence type="ECO:0000256" key="5">
    <source>
        <dbReference type="ARBA" id="ARBA00023136"/>
    </source>
</evidence>
<dbReference type="FunCoup" id="A0A0L0HU27">
    <property type="interactions" value="309"/>
</dbReference>
<accession>A0A0L0HU27</accession>
<dbReference type="GO" id="GO:0016020">
    <property type="term" value="C:membrane"/>
    <property type="evidence" value="ECO:0007669"/>
    <property type="project" value="UniProtKB-SubCell"/>
</dbReference>
<evidence type="ECO:0000256" key="6">
    <source>
        <dbReference type="RuleBase" id="RU363053"/>
    </source>
</evidence>
<dbReference type="OMA" id="WYQSKLA"/>
<keyword evidence="8" id="KW-1185">Reference proteome</keyword>
<dbReference type="Pfam" id="PF04117">
    <property type="entry name" value="Mpv17_PMP22"/>
    <property type="match status" value="1"/>
</dbReference>
<gene>
    <name evidence="7" type="ORF">SPPG_00149</name>
</gene>
<dbReference type="PANTHER" id="PTHR11266">
    <property type="entry name" value="PEROXISOMAL MEMBRANE PROTEIN 2, PXMP2 MPV17"/>
    <property type="match status" value="1"/>
</dbReference>
<comment type="similarity">
    <text evidence="2 6">Belongs to the peroxisomal membrane protein PXMP2/4 family.</text>
</comment>
<evidence type="ECO:0000256" key="1">
    <source>
        <dbReference type="ARBA" id="ARBA00004141"/>
    </source>
</evidence>
<dbReference type="InParanoid" id="A0A0L0HU27"/>
<reference evidence="7 8" key="1">
    <citation type="submission" date="2009-08" db="EMBL/GenBank/DDBJ databases">
        <title>The Genome Sequence of Spizellomyces punctatus strain DAOM BR117.</title>
        <authorList>
            <consortium name="The Broad Institute Genome Sequencing Platform"/>
            <person name="Russ C."/>
            <person name="Cuomo C."/>
            <person name="Shea T."/>
            <person name="Young S.K."/>
            <person name="Zeng Q."/>
            <person name="Koehrsen M."/>
            <person name="Haas B."/>
            <person name="Borodovsky M."/>
            <person name="Guigo R."/>
            <person name="Alvarado L."/>
            <person name="Berlin A."/>
            <person name="Bochicchio J."/>
            <person name="Borenstein D."/>
            <person name="Chapman S."/>
            <person name="Chen Z."/>
            <person name="Engels R."/>
            <person name="Freedman E."/>
            <person name="Gellesch M."/>
            <person name="Goldberg J."/>
            <person name="Griggs A."/>
            <person name="Gujja S."/>
            <person name="Heiman D."/>
            <person name="Hepburn T."/>
            <person name="Howarth C."/>
            <person name="Jen D."/>
            <person name="Larson L."/>
            <person name="Lewis B."/>
            <person name="Mehta T."/>
            <person name="Park D."/>
            <person name="Pearson M."/>
            <person name="Roberts A."/>
            <person name="Saif S."/>
            <person name="Shenoy N."/>
            <person name="Sisk P."/>
            <person name="Stolte C."/>
            <person name="Sykes S."/>
            <person name="Thomson T."/>
            <person name="Walk T."/>
            <person name="White J."/>
            <person name="Yandava C."/>
            <person name="Burger G."/>
            <person name="Gray M.W."/>
            <person name="Holland P.W.H."/>
            <person name="King N."/>
            <person name="Lang F.B.F."/>
            <person name="Roger A.J."/>
            <person name="Ruiz-Trillo I."/>
            <person name="Lander E."/>
            <person name="Nusbaum C."/>
        </authorList>
    </citation>
    <scope>NUCLEOTIDE SEQUENCE [LARGE SCALE GENOMIC DNA]</scope>
    <source>
        <strain evidence="7 8">DAOM BR117</strain>
    </source>
</reference>
<organism evidence="7 8">
    <name type="scientific">Spizellomyces punctatus (strain DAOM BR117)</name>
    <dbReference type="NCBI Taxonomy" id="645134"/>
    <lineage>
        <taxon>Eukaryota</taxon>
        <taxon>Fungi</taxon>
        <taxon>Fungi incertae sedis</taxon>
        <taxon>Chytridiomycota</taxon>
        <taxon>Chytridiomycota incertae sedis</taxon>
        <taxon>Chytridiomycetes</taxon>
        <taxon>Spizellomycetales</taxon>
        <taxon>Spizellomycetaceae</taxon>
        <taxon>Spizellomyces</taxon>
    </lineage>
</organism>
<dbReference type="PANTHER" id="PTHR11266:SF17">
    <property type="entry name" value="PROTEIN MPV17"/>
    <property type="match status" value="1"/>
</dbReference>
<proteinExistence type="inferred from homology"/>
<dbReference type="GO" id="GO:0005739">
    <property type="term" value="C:mitochondrion"/>
    <property type="evidence" value="ECO:0007669"/>
    <property type="project" value="TreeGrafter"/>
</dbReference>
<dbReference type="Proteomes" id="UP000053201">
    <property type="component" value="Unassembled WGS sequence"/>
</dbReference>
<dbReference type="InterPro" id="IPR007248">
    <property type="entry name" value="Mpv17_PMP22"/>
</dbReference>
<dbReference type="EMBL" id="KQ257450">
    <property type="protein sequence ID" value="KND04420.1"/>
    <property type="molecule type" value="Genomic_DNA"/>
</dbReference>
<evidence type="ECO:0000313" key="8">
    <source>
        <dbReference type="Proteomes" id="UP000053201"/>
    </source>
</evidence>
<keyword evidence="3" id="KW-0812">Transmembrane</keyword>
<evidence type="ECO:0000256" key="2">
    <source>
        <dbReference type="ARBA" id="ARBA00006824"/>
    </source>
</evidence>
<evidence type="ECO:0000313" key="7">
    <source>
        <dbReference type="EMBL" id="KND04420.1"/>
    </source>
</evidence>
<sequence length="181" mass="20325">MASILRWYHATLTRRPIATQAVTAGCLFTAGDFIAQHGVEGKSLANHDWKRTGRLATYGTLALGPAIAVWYRYLSTAVTIKNPLAATVARMSIDQCVFAPTNLFCFFTAIGFMEGRSWKQIKDKLRQTYMPTLKANFTVWPPVQLVNFYFTPVNYQSLVVNTVALGWNSYLSWTNAKQKST</sequence>